<dbReference type="RefSeq" id="WP_342551364.1">
    <property type="nucleotide sequence ID" value="NZ_CP159992.1"/>
</dbReference>
<dbReference type="Pfam" id="PF13302">
    <property type="entry name" value="Acetyltransf_3"/>
    <property type="match status" value="1"/>
</dbReference>
<dbReference type="InterPro" id="IPR000182">
    <property type="entry name" value="GNAT_dom"/>
</dbReference>
<reference evidence="2" key="1">
    <citation type="submission" date="2024-05" db="EMBL/GenBank/DDBJ databases">
        <title>Draft genome assemblies of 36 bacteria isolated from hibernating arctic ground squirrels.</title>
        <authorList>
            <person name="McKee H."/>
            <person name="Mullen L."/>
            <person name="Drown D.M."/>
            <person name="Duddleston K.N."/>
        </authorList>
    </citation>
    <scope>NUCLEOTIDE SEQUENCE</scope>
    <source>
        <strain evidence="2">AN1007</strain>
    </source>
</reference>
<dbReference type="PANTHER" id="PTHR43441">
    <property type="entry name" value="RIBOSOMAL-PROTEIN-SERINE ACETYLTRANSFERASE"/>
    <property type="match status" value="1"/>
</dbReference>
<dbReference type="Gene3D" id="3.40.630.30">
    <property type="match status" value="1"/>
</dbReference>
<evidence type="ECO:0000313" key="2">
    <source>
        <dbReference type="EMBL" id="XCP97000.1"/>
    </source>
</evidence>
<dbReference type="EMBL" id="CP159992">
    <property type="protein sequence ID" value="XCP97000.1"/>
    <property type="molecule type" value="Genomic_DNA"/>
</dbReference>
<dbReference type="InterPro" id="IPR051908">
    <property type="entry name" value="Ribosomal_N-acetyltransferase"/>
</dbReference>
<evidence type="ECO:0000259" key="1">
    <source>
        <dbReference type="PROSITE" id="PS51186"/>
    </source>
</evidence>
<organism evidence="2">
    <name type="scientific">Paenibacillus sp. AN1007</name>
    <dbReference type="NCBI Taxonomy" id="3151385"/>
    <lineage>
        <taxon>Bacteria</taxon>
        <taxon>Bacillati</taxon>
        <taxon>Bacillota</taxon>
        <taxon>Bacilli</taxon>
        <taxon>Bacillales</taxon>
        <taxon>Paenibacillaceae</taxon>
        <taxon>Paenibacillus</taxon>
    </lineage>
</organism>
<dbReference type="GO" id="GO:1990189">
    <property type="term" value="F:protein N-terminal-serine acetyltransferase activity"/>
    <property type="evidence" value="ECO:0007669"/>
    <property type="project" value="TreeGrafter"/>
</dbReference>
<accession>A0AAU8NK53</accession>
<dbReference type="GO" id="GO:0005737">
    <property type="term" value="C:cytoplasm"/>
    <property type="evidence" value="ECO:0007669"/>
    <property type="project" value="TreeGrafter"/>
</dbReference>
<dbReference type="SUPFAM" id="SSF55729">
    <property type="entry name" value="Acyl-CoA N-acyltransferases (Nat)"/>
    <property type="match status" value="1"/>
</dbReference>
<feature type="domain" description="N-acetyltransferase" evidence="1">
    <location>
        <begin position="10"/>
        <end position="172"/>
    </location>
</feature>
<dbReference type="AlphaFoldDB" id="A0AAU8NK53"/>
<protein>
    <submittedName>
        <fullName evidence="2">GNAT family protein</fullName>
    </submittedName>
</protein>
<dbReference type="PANTHER" id="PTHR43441:SF12">
    <property type="entry name" value="RIBOSOMAL N-ACETYLTRANSFERASE YDAF-RELATED"/>
    <property type="match status" value="1"/>
</dbReference>
<gene>
    <name evidence="2" type="ORF">ABXS70_09970</name>
</gene>
<dbReference type="PROSITE" id="PS51186">
    <property type="entry name" value="GNAT"/>
    <property type="match status" value="1"/>
</dbReference>
<dbReference type="InterPro" id="IPR016181">
    <property type="entry name" value="Acyl_CoA_acyltransferase"/>
</dbReference>
<proteinExistence type="predicted"/>
<sequence length="184" mass="21422">MLPFQVNDSIELKLIQSQDRDELYALIDKNRAVLREWLLWVDRRQSPDDLDAVIQVWSRNYEERNGFDAGVWFNKTLVGMLGLHYIDWKNKATSIGYFLSESAQGKGIITTSIEKLIPYLFNDLKLNRIIIQCAESNIKSRAIPEKIGFISEGTSRQAQWLYDHYENIVTYSLLSSDWQEGISR</sequence>
<name>A0AAU8NK53_9BACL</name>
<dbReference type="GO" id="GO:0008999">
    <property type="term" value="F:protein-N-terminal-alanine acetyltransferase activity"/>
    <property type="evidence" value="ECO:0007669"/>
    <property type="project" value="TreeGrafter"/>
</dbReference>